<dbReference type="RefSeq" id="WP_159460718.1">
    <property type="nucleotide sequence ID" value="NZ_FWWV01000007.1"/>
</dbReference>
<feature type="signal peptide" evidence="1">
    <location>
        <begin position="1"/>
        <end position="24"/>
    </location>
</feature>
<dbReference type="GO" id="GO:0006974">
    <property type="term" value="P:DNA damage response"/>
    <property type="evidence" value="ECO:0007669"/>
    <property type="project" value="TreeGrafter"/>
</dbReference>
<evidence type="ECO:0000313" key="2">
    <source>
        <dbReference type="EMBL" id="SMB81850.1"/>
    </source>
</evidence>
<accession>A0A1W1ULC4</accession>
<dbReference type="Proteomes" id="UP000192408">
    <property type="component" value="Unassembled WGS sequence"/>
</dbReference>
<name>A0A1W1ULC4_9PAST</name>
<dbReference type="Pfam" id="PF04402">
    <property type="entry name" value="SIMPL"/>
    <property type="match status" value="1"/>
</dbReference>
<dbReference type="AlphaFoldDB" id="A0A1W1ULC4"/>
<keyword evidence="1" id="KW-0732">Signal</keyword>
<sequence>MKKQLKTLLGGGMLLLATALPAQADNSQHNSQPEQQISFSVDVSRQVQQDTMRVILFAQESGKTLKAISPSVTKKLNAVVEAAKKRNIQTGATNRKNYLNYDKQNKPSGWTDYAEITLESQDFTALSELIAAVDNQMAVQNLVFTLSDEQKQRLESEMTTEALQAFKQKAELISRNLQAESYRILNLNIGNSSDPADYQPIYYTRKSVFSSAASDEESMQVQSGQANLKIQVSATIYLKND</sequence>
<dbReference type="PANTHER" id="PTHR34387">
    <property type="entry name" value="SLR1258 PROTEIN"/>
    <property type="match status" value="1"/>
</dbReference>
<dbReference type="Gene3D" id="3.30.110.170">
    <property type="entry name" value="Protein of unknown function (DUF541), domain 1"/>
    <property type="match status" value="1"/>
</dbReference>
<dbReference type="PANTHER" id="PTHR34387:SF1">
    <property type="entry name" value="PERIPLASMIC IMMUNOGENIC PROTEIN"/>
    <property type="match status" value="1"/>
</dbReference>
<proteinExistence type="predicted"/>
<dbReference type="InterPro" id="IPR007497">
    <property type="entry name" value="SIMPL/DUF541"/>
</dbReference>
<feature type="chain" id="PRO_5012777303" evidence="1">
    <location>
        <begin position="25"/>
        <end position="241"/>
    </location>
</feature>
<evidence type="ECO:0000313" key="3">
    <source>
        <dbReference type="Proteomes" id="UP000192408"/>
    </source>
</evidence>
<evidence type="ECO:0000256" key="1">
    <source>
        <dbReference type="SAM" id="SignalP"/>
    </source>
</evidence>
<reference evidence="3" key="1">
    <citation type="submission" date="2017-04" db="EMBL/GenBank/DDBJ databases">
        <authorList>
            <person name="Varghese N."/>
            <person name="Submissions S."/>
        </authorList>
    </citation>
    <scope>NUCLEOTIDE SEQUENCE [LARGE SCALE GENOMIC DNA]</scope>
    <source>
        <strain evidence="3">DSM 23072</strain>
    </source>
</reference>
<dbReference type="InterPro" id="IPR052022">
    <property type="entry name" value="26kDa_periplasmic_antigen"/>
</dbReference>
<dbReference type="EMBL" id="FWWV01000007">
    <property type="protein sequence ID" value="SMB81850.1"/>
    <property type="molecule type" value="Genomic_DNA"/>
</dbReference>
<dbReference type="STRING" id="1122938.SAMN05660772_01957"/>
<protein>
    <submittedName>
        <fullName evidence="2">Predicted secreted protein</fullName>
    </submittedName>
</protein>
<dbReference type="Gene3D" id="3.30.70.2970">
    <property type="entry name" value="Protein of unknown function (DUF541), domain 2"/>
    <property type="match status" value="1"/>
</dbReference>
<organism evidence="2 3">
    <name type="scientific">Pasteurella testudinis DSM 23072</name>
    <dbReference type="NCBI Taxonomy" id="1122938"/>
    <lineage>
        <taxon>Bacteria</taxon>
        <taxon>Pseudomonadati</taxon>
        <taxon>Pseudomonadota</taxon>
        <taxon>Gammaproteobacteria</taxon>
        <taxon>Pasteurellales</taxon>
        <taxon>Pasteurellaceae</taxon>
        <taxon>Pasteurella</taxon>
    </lineage>
</organism>
<gene>
    <name evidence="2" type="ORF">SAMN05660772_01957</name>
</gene>
<keyword evidence="3" id="KW-1185">Reference proteome</keyword>